<evidence type="ECO:0000256" key="4">
    <source>
        <dbReference type="ARBA" id="ARBA00022490"/>
    </source>
</evidence>
<keyword evidence="9" id="KW-0238">DNA-binding</keyword>
<feature type="domain" description="DNA polymerase III beta sliding clamp C-terminal" evidence="13">
    <location>
        <begin position="245"/>
        <end position="364"/>
    </location>
</feature>
<evidence type="ECO:0000256" key="1">
    <source>
        <dbReference type="ARBA" id="ARBA00004496"/>
    </source>
</evidence>
<evidence type="ECO:0000256" key="3">
    <source>
        <dbReference type="ARBA" id="ARBA00021035"/>
    </source>
</evidence>
<keyword evidence="7 10" id="KW-0235">DNA replication</keyword>
<dbReference type="Pfam" id="PF02767">
    <property type="entry name" value="DNA_pol3_beta_2"/>
    <property type="match status" value="1"/>
</dbReference>
<evidence type="ECO:0000313" key="15">
    <source>
        <dbReference type="Proteomes" id="UP000002318"/>
    </source>
</evidence>
<sequence>MKFTCEKNALLKEISIAQEIISTRNALSILSNVLLEADDGSLTIKATDLKVSFETRIPVEIAAPGSTTVFCDKFLGILRSLPEGDIEVELVDNRVMIRPLFQKINFQLKSIAGDKFPELQEVSEDLYFEIPQKDLIEMIGQTIFAVSDDETRYYMNGVYVEQDGESISMVATDGRRLSLIKRRIESELKEFDAVIIPPKVLQLIRKLSSGEGNLKIAISDRNIFVQFDDQRITSNLIEGQFPNYRRVIPDSQDYQLVVNRDQLEEALKRVSLLVEQKSRRVYLSVENAMMRLTSEESDIGVAKEELSCSYEGPETTIALNYLYLAEPLKVMRCEEVVLRFTEANKAITLEPVPEGDYFHIIMPMQLD</sequence>
<dbReference type="PANTHER" id="PTHR30478:SF0">
    <property type="entry name" value="BETA SLIDING CLAMP"/>
    <property type="match status" value="1"/>
</dbReference>
<comment type="similarity">
    <text evidence="2 10">Belongs to the beta sliding clamp family.</text>
</comment>
<evidence type="ECO:0000259" key="12">
    <source>
        <dbReference type="Pfam" id="PF02767"/>
    </source>
</evidence>
<dbReference type="Gene3D" id="3.10.150.10">
    <property type="entry name" value="DNA Polymerase III, subunit A, domain 2"/>
    <property type="match status" value="1"/>
</dbReference>
<gene>
    <name evidence="14" type="ordered locus">Spirs_0003</name>
</gene>
<evidence type="ECO:0000256" key="9">
    <source>
        <dbReference type="ARBA" id="ARBA00023125"/>
    </source>
</evidence>
<protein>
    <recommendedName>
        <fullName evidence="3 10">Beta sliding clamp</fullName>
    </recommendedName>
</protein>
<dbReference type="OrthoDB" id="8421503at2"/>
<dbReference type="GO" id="GO:0003677">
    <property type="term" value="F:DNA binding"/>
    <property type="evidence" value="ECO:0007669"/>
    <property type="project" value="UniProtKB-UniRule"/>
</dbReference>
<dbReference type="GO" id="GO:0003887">
    <property type="term" value="F:DNA-directed DNA polymerase activity"/>
    <property type="evidence" value="ECO:0007669"/>
    <property type="project" value="UniProtKB-UniRule"/>
</dbReference>
<dbReference type="AlphaFoldDB" id="E1R6N1"/>
<dbReference type="GO" id="GO:0009360">
    <property type="term" value="C:DNA polymerase III complex"/>
    <property type="evidence" value="ECO:0007669"/>
    <property type="project" value="InterPro"/>
</dbReference>
<organism evidence="14 15">
    <name type="scientific">Sediminispirochaeta smaragdinae (strain DSM 11293 / JCM 15392 / SEBR 4228)</name>
    <name type="common">Spirochaeta smaragdinae</name>
    <dbReference type="NCBI Taxonomy" id="573413"/>
    <lineage>
        <taxon>Bacteria</taxon>
        <taxon>Pseudomonadati</taxon>
        <taxon>Spirochaetota</taxon>
        <taxon>Spirochaetia</taxon>
        <taxon>Spirochaetales</taxon>
        <taxon>Spirochaetaceae</taxon>
        <taxon>Sediminispirochaeta</taxon>
    </lineage>
</organism>
<dbReference type="STRING" id="573413.Spirs_0003"/>
<keyword evidence="15" id="KW-1185">Reference proteome</keyword>
<comment type="subunit">
    <text evidence="10">Forms a ring-shaped head-to-tail homodimer around DNA.</text>
</comment>
<keyword evidence="8 10" id="KW-0239">DNA-directed DNA polymerase</keyword>
<dbReference type="NCBIfam" id="TIGR00663">
    <property type="entry name" value="dnan"/>
    <property type="match status" value="1"/>
</dbReference>
<dbReference type="SUPFAM" id="SSF55979">
    <property type="entry name" value="DNA clamp"/>
    <property type="match status" value="3"/>
</dbReference>
<feature type="domain" description="DNA polymerase III beta sliding clamp N-terminal" evidence="11">
    <location>
        <begin position="1"/>
        <end position="119"/>
    </location>
</feature>
<comment type="function">
    <text evidence="10">Confers DNA tethering and processivity to DNA polymerases and other proteins. Acts as a clamp, forming a ring around DNA (a reaction catalyzed by the clamp-loading complex) which diffuses in an ATP-independent manner freely and bidirectionally along dsDNA. Initially characterized for its ability to contact the catalytic subunit of DNA polymerase III (Pol III), a complex, multichain enzyme responsible for most of the replicative synthesis in bacteria; Pol III exhibits 3'-5' exonuclease proofreading activity. The beta chain is required for initiation of replication as well as for processivity of DNA replication.</text>
</comment>
<keyword evidence="5 10" id="KW-0808">Transferase</keyword>
<dbReference type="EMBL" id="CP002116">
    <property type="protein sequence ID" value="ADK79163.1"/>
    <property type="molecule type" value="Genomic_DNA"/>
</dbReference>
<dbReference type="Pfam" id="PF02768">
    <property type="entry name" value="DNA_pol3_beta_3"/>
    <property type="match status" value="1"/>
</dbReference>
<keyword evidence="4 10" id="KW-0963">Cytoplasm</keyword>
<dbReference type="InterPro" id="IPR046938">
    <property type="entry name" value="DNA_clamp_sf"/>
</dbReference>
<dbReference type="InterPro" id="IPR001001">
    <property type="entry name" value="DNA_polIII_beta"/>
</dbReference>
<dbReference type="PANTHER" id="PTHR30478">
    <property type="entry name" value="DNA POLYMERASE III SUBUNIT BETA"/>
    <property type="match status" value="1"/>
</dbReference>
<dbReference type="GO" id="GO:0005737">
    <property type="term" value="C:cytoplasm"/>
    <property type="evidence" value="ECO:0007669"/>
    <property type="project" value="UniProtKB-SubCell"/>
</dbReference>
<comment type="subcellular location">
    <subcellularLocation>
        <location evidence="1 10">Cytoplasm</location>
    </subcellularLocation>
</comment>
<feature type="domain" description="DNA polymerase III beta sliding clamp central" evidence="12">
    <location>
        <begin position="129"/>
        <end position="243"/>
    </location>
</feature>
<name>E1R6N1_SEDSS</name>
<dbReference type="SMART" id="SM00480">
    <property type="entry name" value="POL3Bc"/>
    <property type="match status" value="1"/>
</dbReference>
<accession>E1R6N1</accession>
<proteinExistence type="inferred from homology"/>
<reference evidence="14 15" key="1">
    <citation type="journal article" date="2010" name="Stand. Genomic Sci.">
        <title>Complete genome sequence of Spirochaeta smaragdinae type strain (SEBR 4228).</title>
        <authorList>
            <person name="Mavromatis K."/>
            <person name="Yasawong M."/>
            <person name="Chertkov O."/>
            <person name="Lapidus A."/>
            <person name="Lucas S."/>
            <person name="Nolan M."/>
            <person name="Del Rio T.G."/>
            <person name="Tice H."/>
            <person name="Cheng J.F."/>
            <person name="Pitluck S."/>
            <person name="Liolios K."/>
            <person name="Ivanova N."/>
            <person name="Tapia R."/>
            <person name="Han C."/>
            <person name="Bruce D."/>
            <person name="Goodwin L."/>
            <person name="Pati A."/>
            <person name="Chen A."/>
            <person name="Palaniappan K."/>
            <person name="Land M."/>
            <person name="Hauser L."/>
            <person name="Chang Y.J."/>
            <person name="Jeffries C.D."/>
            <person name="Detter J.C."/>
            <person name="Rohde M."/>
            <person name="Brambilla E."/>
            <person name="Spring S."/>
            <person name="Goker M."/>
            <person name="Sikorski J."/>
            <person name="Woyke T."/>
            <person name="Bristow J."/>
            <person name="Eisen J.A."/>
            <person name="Markowitz V."/>
            <person name="Hugenholtz P."/>
            <person name="Klenk H.P."/>
            <person name="Kyrpides N.C."/>
        </authorList>
    </citation>
    <scope>NUCLEOTIDE SEQUENCE [LARGE SCALE GENOMIC DNA]</scope>
    <source>
        <strain evidence="15">DSM 11293 / JCM 15392 / SEBR 4228</strain>
    </source>
</reference>
<evidence type="ECO:0000256" key="8">
    <source>
        <dbReference type="ARBA" id="ARBA00022932"/>
    </source>
</evidence>
<dbReference type="CDD" id="cd00140">
    <property type="entry name" value="beta_clamp"/>
    <property type="match status" value="1"/>
</dbReference>
<dbReference type="Gene3D" id="3.70.10.10">
    <property type="match status" value="1"/>
</dbReference>
<evidence type="ECO:0000256" key="6">
    <source>
        <dbReference type="ARBA" id="ARBA00022695"/>
    </source>
</evidence>
<evidence type="ECO:0000259" key="13">
    <source>
        <dbReference type="Pfam" id="PF02768"/>
    </source>
</evidence>
<dbReference type="eggNOG" id="COG0592">
    <property type="taxonomic scope" value="Bacteria"/>
</dbReference>
<evidence type="ECO:0000256" key="5">
    <source>
        <dbReference type="ARBA" id="ARBA00022679"/>
    </source>
</evidence>
<dbReference type="HOGENOM" id="CLU_038149_4_0_12"/>
<evidence type="ECO:0000256" key="2">
    <source>
        <dbReference type="ARBA" id="ARBA00010752"/>
    </source>
</evidence>
<dbReference type="PIRSF" id="PIRSF000804">
    <property type="entry name" value="DNA_pol_III_b"/>
    <property type="match status" value="1"/>
</dbReference>
<dbReference type="GO" id="GO:0006271">
    <property type="term" value="P:DNA strand elongation involved in DNA replication"/>
    <property type="evidence" value="ECO:0007669"/>
    <property type="project" value="TreeGrafter"/>
</dbReference>
<dbReference type="Proteomes" id="UP000002318">
    <property type="component" value="Chromosome"/>
</dbReference>
<dbReference type="InterPro" id="IPR022635">
    <property type="entry name" value="DNA_polIII_beta_C"/>
</dbReference>
<evidence type="ECO:0000256" key="10">
    <source>
        <dbReference type="PIRNR" id="PIRNR000804"/>
    </source>
</evidence>
<dbReference type="InterPro" id="IPR022637">
    <property type="entry name" value="DNA_polIII_beta_cen"/>
</dbReference>
<dbReference type="GO" id="GO:0008408">
    <property type="term" value="F:3'-5' exonuclease activity"/>
    <property type="evidence" value="ECO:0007669"/>
    <property type="project" value="InterPro"/>
</dbReference>
<evidence type="ECO:0000313" key="14">
    <source>
        <dbReference type="EMBL" id="ADK79163.1"/>
    </source>
</evidence>
<dbReference type="KEGG" id="ssm:Spirs_0003"/>
<keyword evidence="6 10" id="KW-0548">Nucleotidyltransferase</keyword>
<dbReference type="Pfam" id="PF00712">
    <property type="entry name" value="DNA_pol3_beta"/>
    <property type="match status" value="1"/>
</dbReference>
<evidence type="ECO:0000256" key="7">
    <source>
        <dbReference type="ARBA" id="ARBA00022705"/>
    </source>
</evidence>
<dbReference type="InterPro" id="IPR022634">
    <property type="entry name" value="DNA_polIII_beta_N"/>
</dbReference>
<evidence type="ECO:0000259" key="11">
    <source>
        <dbReference type="Pfam" id="PF00712"/>
    </source>
</evidence>
<dbReference type="RefSeq" id="WP_013252627.1">
    <property type="nucleotide sequence ID" value="NC_014364.1"/>
</dbReference>